<dbReference type="NCBIfam" id="TIGR03042">
    <property type="entry name" value="PS_II_psbQ_bact"/>
    <property type="match status" value="1"/>
</dbReference>
<dbReference type="Pfam" id="PF05757">
    <property type="entry name" value="PsbQ"/>
    <property type="match status" value="1"/>
</dbReference>
<dbReference type="RefSeq" id="WP_404824149.1">
    <property type="nucleotide sequence ID" value="NZ_CAWNNC010000001.1"/>
</dbReference>
<dbReference type="EMBL" id="CP024785">
    <property type="protein sequence ID" value="AUB39865.1"/>
    <property type="molecule type" value="Genomic_DNA"/>
</dbReference>
<gene>
    <name evidence="4" type="ORF">COO91_05862</name>
</gene>
<dbReference type="GO" id="GO:0019898">
    <property type="term" value="C:extrinsic component of membrane"/>
    <property type="evidence" value="ECO:0007669"/>
    <property type="project" value="InterPro"/>
</dbReference>
<evidence type="ECO:0000256" key="3">
    <source>
        <dbReference type="ARBA" id="ARBA00023136"/>
    </source>
</evidence>
<keyword evidence="2" id="KW-0793">Thylakoid</keyword>
<evidence type="ECO:0000313" key="5">
    <source>
        <dbReference type="Proteomes" id="UP000232003"/>
    </source>
</evidence>
<dbReference type="AlphaFoldDB" id="A0A2K8SYP7"/>
<dbReference type="SUPFAM" id="SSF101112">
    <property type="entry name" value="Oxygen-evolving enhancer protein 3"/>
    <property type="match status" value="1"/>
</dbReference>
<dbReference type="GO" id="GO:0015979">
    <property type="term" value="P:photosynthesis"/>
    <property type="evidence" value="ECO:0007669"/>
    <property type="project" value="InterPro"/>
</dbReference>
<organism evidence="4 5">
    <name type="scientific">Nostoc flagelliforme CCNUN1</name>
    <dbReference type="NCBI Taxonomy" id="2038116"/>
    <lineage>
        <taxon>Bacteria</taxon>
        <taxon>Bacillati</taxon>
        <taxon>Cyanobacteriota</taxon>
        <taxon>Cyanophyceae</taxon>
        <taxon>Nostocales</taxon>
        <taxon>Nostocaceae</taxon>
        <taxon>Nostoc</taxon>
    </lineage>
</organism>
<dbReference type="InterPro" id="IPR017487">
    <property type="entry name" value="PSII_PsbQ_cyanobac"/>
</dbReference>
<reference evidence="4 5" key="1">
    <citation type="submission" date="2017-11" db="EMBL/GenBank/DDBJ databases">
        <title>Complete genome of a free-living desiccation-tolerant cyanobacterium and its photosynthetic adaptation to extreme terrestrial habitat.</title>
        <authorList>
            <person name="Shang J."/>
        </authorList>
    </citation>
    <scope>NUCLEOTIDE SEQUENCE [LARGE SCALE GENOMIC DNA]</scope>
    <source>
        <strain evidence="4 5">CCNUN1</strain>
    </source>
</reference>
<dbReference type="InterPro" id="IPR023222">
    <property type="entry name" value="PsbQ-like_dom_sf"/>
</dbReference>
<sequence>MTLLIGKKNSNQVQCMVRQRSIFSFFLVLLATFLISCGSPNVAVAPPTYTATQLERIQAYVPEIQAVRDRSQELKTLIQRGDWINVRNFIHGPITEARLNLTYVTSNLLPKDQPAARQITRDLFNDLVKLDKATSAGKPQPALTSSEAAFADIDKFLNLLPNKEEG</sequence>
<dbReference type="GO" id="GO:0009654">
    <property type="term" value="C:photosystem II oxygen evolving complex"/>
    <property type="evidence" value="ECO:0007669"/>
    <property type="project" value="InterPro"/>
</dbReference>
<dbReference type="GO" id="GO:0005509">
    <property type="term" value="F:calcium ion binding"/>
    <property type="evidence" value="ECO:0007669"/>
    <property type="project" value="InterPro"/>
</dbReference>
<proteinExistence type="predicted"/>
<comment type="subcellular location">
    <subcellularLocation>
        <location evidence="1">Membrane</location>
    </subcellularLocation>
</comment>
<accession>A0A2K8SYP7</accession>
<name>A0A2K8SYP7_9NOSO</name>
<evidence type="ECO:0000313" key="4">
    <source>
        <dbReference type="EMBL" id="AUB39865.1"/>
    </source>
</evidence>
<dbReference type="KEGG" id="nfl:COO91_05862"/>
<dbReference type="Proteomes" id="UP000232003">
    <property type="component" value="Chromosome"/>
</dbReference>
<keyword evidence="3" id="KW-0472">Membrane</keyword>
<keyword evidence="5" id="KW-1185">Reference proteome</keyword>
<evidence type="ECO:0000256" key="2">
    <source>
        <dbReference type="ARBA" id="ARBA00023078"/>
    </source>
</evidence>
<evidence type="ECO:0000256" key="1">
    <source>
        <dbReference type="ARBA" id="ARBA00004370"/>
    </source>
</evidence>
<dbReference type="InterPro" id="IPR008797">
    <property type="entry name" value="PSII_PsbQ"/>
</dbReference>
<protein>
    <submittedName>
        <fullName evidence="4">Chromosome segregation ATPases</fullName>
    </submittedName>
</protein>
<dbReference type="Gene3D" id="1.20.120.290">
    <property type="entry name" value="Oxygen-evolving enhancer protein 3 (PsbQ), four-helix up-down bundle"/>
    <property type="match status" value="1"/>
</dbReference>